<reference evidence="1 2" key="1">
    <citation type="submission" date="2018-07" db="EMBL/GenBank/DDBJ databases">
        <title>New species, Clostridium PI-S10-A1B.</title>
        <authorList>
            <person name="Krishna G."/>
            <person name="Summeta K."/>
            <person name="Shikha S."/>
            <person name="Prabhu P.B."/>
            <person name="Suresh K."/>
        </authorList>
    </citation>
    <scope>NUCLEOTIDE SEQUENCE [LARGE SCALE GENOMIC DNA]</scope>
    <source>
        <strain evidence="1 2">PI-S10-A1B</strain>
    </source>
</reference>
<sequence length="364" mass="41550">MANIINYAENELSDFSRKPFHSVDSLILSGFSYIGLASFVPGFQSGGTFPTIGSLLKAEHFKEMFRDVRAEENSLRLLFAMAASPRYRDLTLGFYREKQDCILDKQFCALTVFLDENTAYIAFRGTDTTLAGWKEDFNMAFQCPLPSQEEAVRYVTEVALHFNGKLILGGHSKGGNLAVYVYAKLNRQLKDRIVKVYSHDGPGFKENTLDLPELENSHRIVEKTVPQSSVIGMLLENQECFSIVKSSRTGLLQHDPFSWIIEGDHFVIVERLTKSAKYMDKSLHNWLRAVSDEERERFVNALYSVLDTEDTQNIRQIGSEWHKNLPLMMGRMRNLDEYSRFLIHKMLKTMAASALKSITEKGED</sequence>
<dbReference type="SUPFAM" id="SSF53474">
    <property type="entry name" value="alpha/beta-Hydrolases"/>
    <property type="match status" value="2"/>
</dbReference>
<comment type="caution">
    <text evidence="1">The sequence shown here is derived from an EMBL/GenBank/DDBJ whole genome shotgun (WGS) entry which is preliminary data.</text>
</comment>
<dbReference type="Gene3D" id="3.40.50.1820">
    <property type="entry name" value="alpha/beta hydrolase"/>
    <property type="match status" value="1"/>
</dbReference>
<proteinExistence type="predicted"/>
<evidence type="ECO:0000313" key="2">
    <source>
        <dbReference type="Proteomes" id="UP000260680"/>
    </source>
</evidence>
<organism evidence="1 2">
    <name type="scientific">Lacrimispora amygdalina</name>
    <dbReference type="NCBI Taxonomy" id="253257"/>
    <lineage>
        <taxon>Bacteria</taxon>
        <taxon>Bacillati</taxon>
        <taxon>Bacillota</taxon>
        <taxon>Clostridia</taxon>
        <taxon>Lachnospirales</taxon>
        <taxon>Lachnospiraceae</taxon>
        <taxon>Lacrimispora</taxon>
    </lineage>
</organism>
<name>A0A3E2N8A2_9FIRM</name>
<protein>
    <submittedName>
        <fullName evidence="1">DUF2974 domain-containing protein</fullName>
    </submittedName>
</protein>
<dbReference type="AlphaFoldDB" id="A0A3E2N8A2"/>
<dbReference type="EMBL" id="QOHO01000066">
    <property type="protein sequence ID" value="RFZ77202.1"/>
    <property type="molecule type" value="Genomic_DNA"/>
</dbReference>
<dbReference type="InterPro" id="IPR024499">
    <property type="entry name" value="Mbeg1-like"/>
</dbReference>
<accession>A0A3E2N8A2</accession>
<dbReference type="Proteomes" id="UP000260680">
    <property type="component" value="Unassembled WGS sequence"/>
</dbReference>
<gene>
    <name evidence="1" type="ORF">DS742_19770</name>
</gene>
<dbReference type="InterPro" id="IPR029058">
    <property type="entry name" value="AB_hydrolase_fold"/>
</dbReference>
<evidence type="ECO:0000313" key="1">
    <source>
        <dbReference type="EMBL" id="RFZ77202.1"/>
    </source>
</evidence>
<dbReference type="RefSeq" id="WP_117418694.1">
    <property type="nucleotide sequence ID" value="NZ_QOHO01000066.1"/>
</dbReference>
<dbReference type="Pfam" id="PF11187">
    <property type="entry name" value="Mbeg1-like"/>
    <property type="match status" value="1"/>
</dbReference>
<dbReference type="OrthoDB" id="9769481at2"/>